<evidence type="ECO:0000259" key="2">
    <source>
        <dbReference type="Pfam" id="PF00487"/>
    </source>
</evidence>
<feature type="transmembrane region" description="Helical" evidence="1">
    <location>
        <begin position="121"/>
        <end position="145"/>
    </location>
</feature>
<keyword evidence="1" id="KW-0472">Membrane</keyword>
<proteinExistence type="predicted"/>
<evidence type="ECO:0000256" key="1">
    <source>
        <dbReference type="SAM" id="Phobius"/>
    </source>
</evidence>
<keyword evidence="1" id="KW-0812">Transmembrane</keyword>
<name>A0A7S1BEC3_9STRA</name>
<gene>
    <name evidence="3" type="ORF">CHYS00102_LOCUS11043</name>
</gene>
<dbReference type="GO" id="GO:0016491">
    <property type="term" value="F:oxidoreductase activity"/>
    <property type="evidence" value="ECO:0007669"/>
    <property type="project" value="InterPro"/>
</dbReference>
<dbReference type="Pfam" id="PF00487">
    <property type="entry name" value="FA_desaturase"/>
    <property type="match status" value="1"/>
</dbReference>
<protein>
    <recommendedName>
        <fullName evidence="2">Fatty acid desaturase domain-containing protein</fullName>
    </recommendedName>
</protein>
<dbReference type="InterPro" id="IPR005804">
    <property type="entry name" value="FA_desaturase_dom"/>
</dbReference>
<dbReference type="EMBL" id="HBFR01015129">
    <property type="protein sequence ID" value="CAD8883847.1"/>
    <property type="molecule type" value="Transcribed_RNA"/>
</dbReference>
<keyword evidence="1" id="KW-1133">Transmembrane helix</keyword>
<feature type="transmembrane region" description="Helical" evidence="1">
    <location>
        <begin position="192"/>
        <end position="211"/>
    </location>
</feature>
<dbReference type="InterPro" id="IPR012171">
    <property type="entry name" value="Fatty_acid_desaturase"/>
</dbReference>
<dbReference type="AlphaFoldDB" id="A0A7S1BEC3"/>
<evidence type="ECO:0000313" key="3">
    <source>
        <dbReference type="EMBL" id="CAD8883847.1"/>
    </source>
</evidence>
<dbReference type="GO" id="GO:0006629">
    <property type="term" value="P:lipid metabolic process"/>
    <property type="evidence" value="ECO:0007669"/>
    <property type="project" value="InterPro"/>
</dbReference>
<accession>A0A7S1BEC3</accession>
<organism evidence="3">
    <name type="scientific">Corethron hystrix</name>
    <dbReference type="NCBI Taxonomy" id="216773"/>
    <lineage>
        <taxon>Eukaryota</taxon>
        <taxon>Sar</taxon>
        <taxon>Stramenopiles</taxon>
        <taxon>Ochrophyta</taxon>
        <taxon>Bacillariophyta</taxon>
        <taxon>Coscinodiscophyceae</taxon>
        <taxon>Corethrophycidae</taxon>
        <taxon>Corethrales</taxon>
        <taxon>Corethraceae</taxon>
        <taxon>Corethron</taxon>
    </lineage>
</organism>
<dbReference type="PANTHER" id="PTHR32100">
    <property type="entry name" value="OMEGA-6 FATTY ACID DESATURASE, CHLOROPLASTIC"/>
    <property type="match status" value="1"/>
</dbReference>
<sequence>MTRMILIHREATAAILLIAAGTLLGDNVNAFTPSSRHRAPRVTSPSLSAVAVPGIKSVVSPAPTIVEDPVEEPVVFDTSGIAMSGLNGKALYIQASDYPTQGEVRAAIPDECFDVDTSKSLGYLSVSIIGTALCTAVGIQALSFVPTDHMLTNPLTLAFWSFYATVTGTVAMGNWVLAHECGHNAFSKDKRIQDTVGFVLHSIFLVPYYSWQRSHAVHHRYTNHLELGETHVPEATDESDSMSLGKRKNILDFLGEETGMVAWGAIQMFMHLIVGWPAYLAIGATGGPARGVTNHYWPDPLTEPDEKKFELFPGKWKEKVLKSDVGIAAVVGALVAWAACDGIGEVNALYTGPLIVVNAWLVLYTWLQHTDVDVPHFSVDDHTFVRGALHSIDRPYDKLDPWGFIDFLHHKIGTTHVAHHFDSSIPHYHAEKATNAIKEKYPNLYLNDPTPIPEALWRVCKGCAATTKRGDRYVFDNSGLEKYLEI</sequence>
<feature type="transmembrane region" description="Helical" evidence="1">
    <location>
        <begin position="157"/>
        <end position="177"/>
    </location>
</feature>
<reference evidence="3" key="1">
    <citation type="submission" date="2021-01" db="EMBL/GenBank/DDBJ databases">
        <authorList>
            <person name="Corre E."/>
            <person name="Pelletier E."/>
            <person name="Niang G."/>
            <person name="Scheremetjew M."/>
            <person name="Finn R."/>
            <person name="Kale V."/>
            <person name="Holt S."/>
            <person name="Cochrane G."/>
            <person name="Meng A."/>
            <person name="Brown T."/>
            <person name="Cohen L."/>
        </authorList>
    </citation>
    <scope>NUCLEOTIDE SEQUENCE</scope>
    <source>
        <strain evidence="3">308</strain>
    </source>
</reference>
<dbReference type="CDD" id="cd03507">
    <property type="entry name" value="Delta12-FADS-like"/>
    <property type="match status" value="1"/>
</dbReference>
<feature type="domain" description="Fatty acid desaturase" evidence="2">
    <location>
        <begin position="159"/>
        <end position="445"/>
    </location>
</feature>